<accession>A0ABS4YPP6</accession>
<dbReference type="Proteomes" id="UP000698222">
    <property type="component" value="Unassembled WGS sequence"/>
</dbReference>
<organism evidence="1 2">
    <name type="scientific">Brachybacterium fresconis</name>
    <dbReference type="NCBI Taxonomy" id="173363"/>
    <lineage>
        <taxon>Bacteria</taxon>
        <taxon>Bacillati</taxon>
        <taxon>Actinomycetota</taxon>
        <taxon>Actinomycetes</taxon>
        <taxon>Micrococcales</taxon>
        <taxon>Dermabacteraceae</taxon>
        <taxon>Brachybacterium</taxon>
    </lineage>
</organism>
<evidence type="ECO:0000313" key="1">
    <source>
        <dbReference type="EMBL" id="MBP2410729.1"/>
    </source>
</evidence>
<sequence>MMGRRRLLTAGLALSAALLSGCGLRGRSLDRTLNEAAQSVDGVTASALETVTGAEFQRAIRGRIETSAAERDAVLEIFGQVMSALVAAVVERGGSESETSRGVGAITALGSDGEEYDMWDLRPDLERSTGRLDAVILSDFAE</sequence>
<proteinExistence type="predicted"/>
<evidence type="ECO:0000313" key="2">
    <source>
        <dbReference type="Proteomes" id="UP000698222"/>
    </source>
</evidence>
<dbReference type="EMBL" id="JAGIOC010000001">
    <property type="protein sequence ID" value="MBP2410729.1"/>
    <property type="molecule type" value="Genomic_DNA"/>
</dbReference>
<keyword evidence="2" id="KW-1185">Reference proteome</keyword>
<name>A0ABS4YPP6_9MICO</name>
<protein>
    <submittedName>
        <fullName evidence="1">Uncharacterized protein</fullName>
    </submittedName>
</protein>
<comment type="caution">
    <text evidence="1">The sequence shown here is derived from an EMBL/GenBank/DDBJ whole genome shotgun (WGS) entry which is preliminary data.</text>
</comment>
<reference evidence="1 2" key="1">
    <citation type="submission" date="2021-03" db="EMBL/GenBank/DDBJ databases">
        <title>Sequencing the genomes of 1000 actinobacteria strains.</title>
        <authorList>
            <person name="Klenk H.-P."/>
        </authorList>
    </citation>
    <scope>NUCLEOTIDE SEQUENCE [LARGE SCALE GENOMIC DNA]</scope>
    <source>
        <strain evidence="1 2">DSM 14564</strain>
    </source>
</reference>
<dbReference type="RefSeq" id="WP_209894842.1">
    <property type="nucleotide sequence ID" value="NZ_BAAAJV010000008.1"/>
</dbReference>
<dbReference type="PROSITE" id="PS51257">
    <property type="entry name" value="PROKAR_LIPOPROTEIN"/>
    <property type="match status" value="1"/>
</dbReference>
<gene>
    <name evidence="1" type="ORF">JOF44_003632</name>
</gene>